<dbReference type="EMBL" id="JANBOH010000101">
    <property type="protein sequence ID" value="KAJ1645516.1"/>
    <property type="molecule type" value="Genomic_DNA"/>
</dbReference>
<evidence type="ECO:0008006" key="3">
    <source>
        <dbReference type="Google" id="ProtNLM"/>
    </source>
</evidence>
<dbReference type="AlphaFoldDB" id="A0A9W7XLU7"/>
<comment type="caution">
    <text evidence="1">The sequence shown here is derived from an EMBL/GenBank/DDBJ whole genome shotgun (WGS) entry which is preliminary data.</text>
</comment>
<gene>
    <name evidence="1" type="ORF">LPJ64_002907</name>
</gene>
<protein>
    <recommendedName>
        <fullName evidence="3">Adhesin domain-containing protein</fullName>
    </recommendedName>
</protein>
<proteinExistence type="predicted"/>
<reference evidence="1" key="1">
    <citation type="submission" date="2022-07" db="EMBL/GenBank/DDBJ databases">
        <title>Phylogenomic reconstructions and comparative analyses of Kickxellomycotina fungi.</title>
        <authorList>
            <person name="Reynolds N.K."/>
            <person name="Stajich J.E."/>
            <person name="Barry K."/>
            <person name="Grigoriev I.V."/>
            <person name="Crous P."/>
            <person name="Smith M.E."/>
        </authorList>
    </citation>
    <scope>NUCLEOTIDE SEQUENCE</scope>
    <source>
        <strain evidence="1">NBRC 105413</strain>
    </source>
</reference>
<sequence>MDNDFLSVFNEQLDEMPPPYTEIDETQQLLFEDILPVLYPTDMTIAAAGEMTTAQQLLRPRGHSLGLQLEGIYQTTVHVYPDNEDRYRGLISVQAKFYHYREPSDNHENDQMPPAILCETTADEKTNRMQHIFRPSNALEKICCIFKVVLPLTAIIATATAAAAADVVLPELLLRLPRNSQLIVQNIKQGTVGLLDTAIIQGTVEMQGVHVDKLRLVVGNGSINSVDVSVQTAAKFVVISGDIHLRQCNARKNIIIRAQKARISMQAVSSQKMDIHGGTRPINADSTQAEIIHIHSDSGHVFIDCSAKELVIKSNSGPVRGTWNVEQLLDINAVSAIVRGSIEFSGDSARARVRARGWPVSLAVSKEYLGHYNIRAINSVVNFGLPLGTRYENHSHWCQGVIGIAANVLDVENVSAPIVISAT</sequence>
<dbReference type="Proteomes" id="UP001145021">
    <property type="component" value="Unassembled WGS sequence"/>
</dbReference>
<keyword evidence="2" id="KW-1185">Reference proteome</keyword>
<evidence type="ECO:0000313" key="1">
    <source>
        <dbReference type="EMBL" id="KAJ1645516.1"/>
    </source>
</evidence>
<organism evidence="1 2">
    <name type="scientific">Coemansia asiatica</name>
    <dbReference type="NCBI Taxonomy" id="1052880"/>
    <lineage>
        <taxon>Eukaryota</taxon>
        <taxon>Fungi</taxon>
        <taxon>Fungi incertae sedis</taxon>
        <taxon>Zoopagomycota</taxon>
        <taxon>Kickxellomycotina</taxon>
        <taxon>Kickxellomycetes</taxon>
        <taxon>Kickxellales</taxon>
        <taxon>Kickxellaceae</taxon>
        <taxon>Coemansia</taxon>
    </lineage>
</organism>
<evidence type="ECO:0000313" key="2">
    <source>
        <dbReference type="Proteomes" id="UP001145021"/>
    </source>
</evidence>
<accession>A0A9W7XLU7</accession>
<name>A0A9W7XLU7_9FUNG</name>